<evidence type="ECO:0000313" key="1">
    <source>
        <dbReference type="EMBL" id="CAB5063248.1"/>
    </source>
</evidence>
<dbReference type="SUPFAM" id="SSF54786">
    <property type="entry name" value="YcfA/nrd intein domain"/>
    <property type="match status" value="1"/>
</dbReference>
<accession>A0A6J7UFT5</accession>
<proteinExistence type="predicted"/>
<dbReference type="EMBL" id="CAFBQS010000080">
    <property type="protein sequence ID" value="CAB5063248.1"/>
    <property type="molecule type" value="Genomic_DNA"/>
</dbReference>
<dbReference type="AlphaFoldDB" id="A0A6J7UFT5"/>
<reference evidence="1" key="1">
    <citation type="submission" date="2020-05" db="EMBL/GenBank/DDBJ databases">
        <authorList>
            <person name="Chiriac C."/>
            <person name="Salcher M."/>
            <person name="Ghai R."/>
            <person name="Kavagutti S V."/>
        </authorList>
    </citation>
    <scope>NUCLEOTIDE SEQUENCE</scope>
</reference>
<sequence>MKSRKFLAILFREPLNYYIVSQRGSHRKLKSKSYPTIQYCFHNSREISGIEIKKILITVIGLTLEQGLELIR</sequence>
<name>A0A6J7UFT5_9ZZZZ</name>
<gene>
    <name evidence="1" type="ORF">UFOPK4366_00526</name>
</gene>
<protein>
    <submittedName>
        <fullName evidence="1">Unannotated protein</fullName>
    </submittedName>
</protein>
<organism evidence="1">
    <name type="scientific">freshwater metagenome</name>
    <dbReference type="NCBI Taxonomy" id="449393"/>
    <lineage>
        <taxon>unclassified sequences</taxon>
        <taxon>metagenomes</taxon>
        <taxon>ecological metagenomes</taxon>
    </lineage>
</organism>